<name>T1K5F7_TETUR</name>
<reference evidence="2" key="1">
    <citation type="submission" date="2011-08" db="EMBL/GenBank/DDBJ databases">
        <authorList>
            <person name="Rombauts S."/>
        </authorList>
    </citation>
    <scope>NUCLEOTIDE SEQUENCE</scope>
    <source>
        <strain evidence="2">London</strain>
    </source>
</reference>
<dbReference type="HOGENOM" id="CLU_3423446_0_0_1"/>
<organism evidence="1 2">
    <name type="scientific">Tetranychus urticae</name>
    <name type="common">Two-spotted spider mite</name>
    <dbReference type="NCBI Taxonomy" id="32264"/>
    <lineage>
        <taxon>Eukaryota</taxon>
        <taxon>Metazoa</taxon>
        <taxon>Ecdysozoa</taxon>
        <taxon>Arthropoda</taxon>
        <taxon>Chelicerata</taxon>
        <taxon>Arachnida</taxon>
        <taxon>Acari</taxon>
        <taxon>Acariformes</taxon>
        <taxon>Trombidiformes</taxon>
        <taxon>Prostigmata</taxon>
        <taxon>Eleutherengona</taxon>
        <taxon>Raphignathae</taxon>
        <taxon>Tetranychoidea</taxon>
        <taxon>Tetranychidae</taxon>
        <taxon>Tetranychus</taxon>
    </lineage>
</organism>
<sequence length="23" mass="2567">MVLESKSPGLTIYINSSFIRPLT</sequence>
<dbReference type="EMBL" id="CAEY01001587">
    <property type="status" value="NOT_ANNOTATED_CDS"/>
    <property type="molecule type" value="Genomic_DNA"/>
</dbReference>
<evidence type="ECO:0000313" key="1">
    <source>
        <dbReference type="EnsemblMetazoa" id="tetur05g06100.1"/>
    </source>
</evidence>
<dbReference type="Proteomes" id="UP000015104">
    <property type="component" value="Unassembled WGS sequence"/>
</dbReference>
<evidence type="ECO:0000313" key="2">
    <source>
        <dbReference type="Proteomes" id="UP000015104"/>
    </source>
</evidence>
<keyword evidence="2" id="KW-1185">Reference proteome</keyword>
<accession>T1K5F7</accession>
<protein>
    <submittedName>
        <fullName evidence="1">Uncharacterized protein</fullName>
    </submittedName>
</protein>
<dbReference type="EnsemblMetazoa" id="tetur05g06100.1">
    <property type="protein sequence ID" value="tetur05g06100.1"/>
    <property type="gene ID" value="tetur05g06100"/>
</dbReference>
<proteinExistence type="predicted"/>
<dbReference type="AlphaFoldDB" id="T1K5F7"/>
<reference evidence="1" key="2">
    <citation type="submission" date="2015-06" db="UniProtKB">
        <authorList>
            <consortium name="EnsemblMetazoa"/>
        </authorList>
    </citation>
    <scope>IDENTIFICATION</scope>
</reference>